<dbReference type="Pfam" id="PF09651">
    <property type="entry name" value="Cas_APE2256"/>
    <property type="match status" value="1"/>
</dbReference>
<proteinExistence type="predicted"/>
<organism evidence="2">
    <name type="scientific">Pseudothermotoga hypogea</name>
    <dbReference type="NCBI Taxonomy" id="57487"/>
    <lineage>
        <taxon>Bacteria</taxon>
        <taxon>Thermotogati</taxon>
        <taxon>Thermotogota</taxon>
        <taxon>Thermotogae</taxon>
        <taxon>Thermotogales</taxon>
        <taxon>Thermotogaceae</taxon>
        <taxon>Pseudothermotoga</taxon>
    </lineage>
</organism>
<sequence length="382" mass="43594">MEYKDTVICTVGASLIANATRPDAPSELKQLFDEYQAKNFSMVSQILRNVKDPKEKKWGAEINSVASLIEKGYLTSRQTMYLLVSDTPQGEMTGEILKQYFTVNENGLEFKSVKLIKIEKLNDKKRHEFRLQGLRNLVREMANCVKDNLGRVVINATGGYKATIAYAVLLGQVLNVPVYYLFETFDEIIPLLPLPVSFDPTVYEKYVKIFAALEYSQLIEELHFLRKFSFRSWAEVPSELKIFIDRETIDQKQILSLNPLGQIYIESVEWDCSTIEDEDYFSDKPYQDKITGSGGHAIKFREENRKIIEEIAKLPWVELVSVTGSTEIEGGSSNKVWIEKDHLRVSLSGKAGTGFILVQTTCKSHKFLECVMKRIQSILRGD</sequence>
<dbReference type="AlphaFoldDB" id="A0A832MPJ2"/>
<dbReference type="NCBIfam" id="TIGR02619">
    <property type="entry name" value="putative CRISPR-associated protein, APE2256 family"/>
    <property type="match status" value="1"/>
</dbReference>
<dbReference type="InterPro" id="IPR013442">
    <property type="entry name" value="SSO1393-like"/>
</dbReference>
<accession>A0A832MPJ2</accession>
<protein>
    <submittedName>
        <fullName evidence="2">Putative CRISPR-associated protein</fullName>
    </submittedName>
</protein>
<evidence type="ECO:0000259" key="1">
    <source>
        <dbReference type="Pfam" id="PF09651"/>
    </source>
</evidence>
<gene>
    <name evidence="2" type="ORF">ENW55_05200</name>
</gene>
<evidence type="ECO:0000313" key="2">
    <source>
        <dbReference type="EMBL" id="HGZ79360.1"/>
    </source>
</evidence>
<name>A0A832MPJ2_9THEM</name>
<dbReference type="Gene3D" id="3.40.50.10770">
    <property type="entry name" value="Hypothetical protein VC1899 like domain (Restriction endonuclease-like)"/>
    <property type="match status" value="1"/>
</dbReference>
<feature type="domain" description="CRISPR system ring nuclease SSO1393-like" evidence="1">
    <location>
        <begin position="57"/>
        <end position="191"/>
    </location>
</feature>
<dbReference type="CDD" id="cd09742">
    <property type="entry name" value="Csm6_III-A"/>
    <property type="match status" value="1"/>
</dbReference>
<comment type="caution">
    <text evidence="2">The sequence shown here is derived from an EMBL/GenBank/DDBJ whole genome shotgun (WGS) entry which is preliminary data.</text>
</comment>
<dbReference type="EMBL" id="DTKQ01000038">
    <property type="protein sequence ID" value="HGZ79360.1"/>
    <property type="molecule type" value="Genomic_DNA"/>
</dbReference>
<reference evidence="2" key="1">
    <citation type="journal article" date="2020" name="mSystems">
        <title>Genome- and Community-Level Interaction Insights into Carbon Utilization and Element Cycling Functions of Hydrothermarchaeota in Hydrothermal Sediment.</title>
        <authorList>
            <person name="Zhou Z."/>
            <person name="Liu Y."/>
            <person name="Xu W."/>
            <person name="Pan J."/>
            <person name="Luo Z.H."/>
            <person name="Li M."/>
        </authorList>
    </citation>
    <scope>NUCLEOTIDE SEQUENCE [LARGE SCALE GENOMIC DNA]</scope>
    <source>
        <strain evidence="2">SpSt-86</strain>
    </source>
</reference>